<dbReference type="SUPFAM" id="SSF46785">
    <property type="entry name" value="Winged helix' DNA-binding domain"/>
    <property type="match status" value="1"/>
</dbReference>
<dbReference type="PANTHER" id="PTHR43537">
    <property type="entry name" value="TRANSCRIPTIONAL REGULATOR, GNTR FAMILY"/>
    <property type="match status" value="1"/>
</dbReference>
<dbReference type="PANTHER" id="PTHR43537:SF24">
    <property type="entry name" value="GLUCONATE OPERON TRANSCRIPTIONAL REPRESSOR"/>
    <property type="match status" value="1"/>
</dbReference>
<dbReference type="InterPro" id="IPR008920">
    <property type="entry name" value="TF_FadR/GntR_C"/>
</dbReference>
<gene>
    <name evidence="5" type="ORF">QWT69_03050</name>
</gene>
<protein>
    <submittedName>
        <fullName evidence="5">GntR family transcriptional regulator</fullName>
    </submittedName>
</protein>
<keyword evidence="2" id="KW-0238">DNA-binding</keyword>
<name>A0ABZ0L6C6_9BACL</name>
<dbReference type="PROSITE" id="PS50949">
    <property type="entry name" value="HTH_GNTR"/>
    <property type="match status" value="1"/>
</dbReference>
<evidence type="ECO:0000313" key="5">
    <source>
        <dbReference type="EMBL" id="WOV88117.1"/>
    </source>
</evidence>
<keyword evidence="6" id="KW-1185">Reference proteome</keyword>
<dbReference type="InterPro" id="IPR000524">
    <property type="entry name" value="Tscrpt_reg_HTH_GntR"/>
</dbReference>
<proteinExistence type="predicted"/>
<evidence type="ECO:0000313" key="6">
    <source>
        <dbReference type="Proteomes" id="UP001303902"/>
    </source>
</evidence>
<dbReference type="SMART" id="SM00345">
    <property type="entry name" value="HTH_GNTR"/>
    <property type="match status" value="1"/>
</dbReference>
<dbReference type="RefSeq" id="WP_317968847.1">
    <property type="nucleotide sequence ID" value="NZ_CP129118.1"/>
</dbReference>
<organism evidence="5 6">
    <name type="scientific">Sporosarcina oncorhynchi</name>
    <dbReference type="NCBI Taxonomy" id="3056444"/>
    <lineage>
        <taxon>Bacteria</taxon>
        <taxon>Bacillati</taxon>
        <taxon>Bacillota</taxon>
        <taxon>Bacilli</taxon>
        <taxon>Bacillales</taxon>
        <taxon>Caryophanaceae</taxon>
        <taxon>Sporosarcina</taxon>
    </lineage>
</organism>
<feature type="domain" description="HTH gntR-type" evidence="4">
    <location>
        <begin position="12"/>
        <end position="79"/>
    </location>
</feature>
<dbReference type="InterPro" id="IPR036390">
    <property type="entry name" value="WH_DNA-bd_sf"/>
</dbReference>
<dbReference type="CDD" id="cd07377">
    <property type="entry name" value="WHTH_GntR"/>
    <property type="match status" value="1"/>
</dbReference>
<evidence type="ECO:0000259" key="4">
    <source>
        <dbReference type="PROSITE" id="PS50949"/>
    </source>
</evidence>
<evidence type="ECO:0000256" key="3">
    <source>
        <dbReference type="ARBA" id="ARBA00023163"/>
    </source>
</evidence>
<dbReference type="Proteomes" id="UP001303902">
    <property type="component" value="Chromosome"/>
</dbReference>
<dbReference type="SMART" id="SM00895">
    <property type="entry name" value="FCD"/>
    <property type="match status" value="1"/>
</dbReference>
<evidence type="ECO:0000256" key="1">
    <source>
        <dbReference type="ARBA" id="ARBA00023015"/>
    </source>
</evidence>
<dbReference type="Pfam" id="PF00392">
    <property type="entry name" value="GntR"/>
    <property type="match status" value="1"/>
</dbReference>
<keyword evidence="3" id="KW-0804">Transcription</keyword>
<sequence>MSINKIKSVGRQPLNVVVYEHIKTAIIEGDIEPGTRLTETKVSEQMNVSTTPVREAFRRLASEGLVKIIPWRGAIVQEFTDTEITEVYQCRESLEMLAVELATEQIDAEGIRKLYALVEQSNETTDFTKYVDINSEIHNTLLHYANNRTLNNLLSQLNDVIYHNRNLSSYSDVRRAEIHEEHLQIVSSIEKRDKTAASEAMRIHVNNGFEYIKARLTKNEQPKIQKPDSV</sequence>
<dbReference type="SUPFAM" id="SSF48008">
    <property type="entry name" value="GntR ligand-binding domain-like"/>
    <property type="match status" value="1"/>
</dbReference>
<keyword evidence="1" id="KW-0805">Transcription regulation</keyword>
<reference evidence="5 6" key="1">
    <citation type="submission" date="2023-06" db="EMBL/GenBank/DDBJ databases">
        <title>Sporosarcina sp. nov., isolated from Korean tranditional fermented seafood 'Jeotgal'.</title>
        <authorList>
            <person name="Yang A.I."/>
            <person name="Shin N.-R."/>
        </authorList>
    </citation>
    <scope>NUCLEOTIDE SEQUENCE [LARGE SCALE GENOMIC DNA]</scope>
    <source>
        <strain evidence="5 6">T2O-4</strain>
    </source>
</reference>
<dbReference type="Pfam" id="PF07729">
    <property type="entry name" value="FCD"/>
    <property type="match status" value="1"/>
</dbReference>
<dbReference type="InterPro" id="IPR036388">
    <property type="entry name" value="WH-like_DNA-bd_sf"/>
</dbReference>
<accession>A0ABZ0L6C6</accession>
<dbReference type="Gene3D" id="1.20.120.530">
    <property type="entry name" value="GntR ligand-binding domain-like"/>
    <property type="match status" value="1"/>
</dbReference>
<dbReference type="Gene3D" id="1.10.10.10">
    <property type="entry name" value="Winged helix-like DNA-binding domain superfamily/Winged helix DNA-binding domain"/>
    <property type="match status" value="1"/>
</dbReference>
<dbReference type="InterPro" id="IPR011711">
    <property type="entry name" value="GntR_C"/>
</dbReference>
<evidence type="ECO:0000256" key="2">
    <source>
        <dbReference type="ARBA" id="ARBA00023125"/>
    </source>
</evidence>
<dbReference type="EMBL" id="CP129118">
    <property type="protein sequence ID" value="WOV88117.1"/>
    <property type="molecule type" value="Genomic_DNA"/>
</dbReference>